<evidence type="ECO:0000259" key="13">
    <source>
        <dbReference type="PROSITE" id="PS50975"/>
    </source>
</evidence>
<keyword evidence="9" id="KW-0464">Manganese</keyword>
<dbReference type="Proteomes" id="UP001315686">
    <property type="component" value="Unassembled WGS sequence"/>
</dbReference>
<comment type="cofactor">
    <cofactor evidence="1">
        <name>Mn(2+)</name>
        <dbReference type="ChEBI" id="CHEBI:29035"/>
    </cofactor>
</comment>
<dbReference type="GO" id="GO:0006412">
    <property type="term" value="P:translation"/>
    <property type="evidence" value="ECO:0007669"/>
    <property type="project" value="UniProtKB-KW"/>
</dbReference>
<dbReference type="GO" id="GO:0046872">
    <property type="term" value="F:metal ion binding"/>
    <property type="evidence" value="ECO:0007669"/>
    <property type="project" value="UniProtKB-KW"/>
</dbReference>
<keyword evidence="14" id="KW-0687">Ribonucleoprotein</keyword>
<keyword evidence="7" id="KW-0460">Magnesium</keyword>
<evidence type="ECO:0000256" key="4">
    <source>
        <dbReference type="ARBA" id="ARBA00022723"/>
    </source>
</evidence>
<evidence type="ECO:0000256" key="10">
    <source>
        <dbReference type="ARBA" id="ARBA00061239"/>
    </source>
</evidence>
<dbReference type="InterPro" id="IPR021109">
    <property type="entry name" value="Peptidase_aspartic_dom_sf"/>
</dbReference>
<keyword evidence="4" id="KW-0479">Metal-binding</keyword>
<keyword evidence="3 14" id="KW-0436">Ligase</keyword>
<comment type="caution">
    <text evidence="14">The sequence shown here is derived from an EMBL/GenBank/DDBJ whole genome shotgun (WGS) entry which is preliminary data.</text>
</comment>
<evidence type="ECO:0000313" key="14">
    <source>
        <dbReference type="EMBL" id="MBT0957010.1"/>
    </source>
</evidence>
<evidence type="ECO:0000256" key="3">
    <source>
        <dbReference type="ARBA" id="ARBA00022598"/>
    </source>
</evidence>
<dbReference type="InterPro" id="IPR011761">
    <property type="entry name" value="ATP-grasp"/>
</dbReference>
<dbReference type="Pfam" id="PF08443">
    <property type="entry name" value="RimK"/>
    <property type="match status" value="1"/>
</dbReference>
<dbReference type="Pfam" id="PF18030">
    <property type="entry name" value="Rimk_N"/>
    <property type="match status" value="1"/>
</dbReference>
<dbReference type="RefSeq" id="WP_327793187.1">
    <property type="nucleotide sequence ID" value="NZ_JADQAZ010000001.1"/>
</dbReference>
<sequence>MENTFTLGWEEWLSLPVLGLPAVRAKIDTGARTSALHAAAIEPFGTASNPQVRFLIQPNPEDESLEITCSAKVVDRRQVTSSNGEVELRYVIETPVSIGGREWPIQITLTNRETMAYRMLLGRSAIQDHMVVDPNASCAQPELSFALYKGLPRKRPVKRPLRIALLTREAENYSSRRLIEAAHAKGHVVEIINTTRCYMKIGGIVPEVHLDGAALPNFDAVIPRIGASVTNYGMAVLRQFAATGAYCLNTASAIGASRDKLLAHQILARANIQMPVTTFANSPKDTKSLIDLAGKSPVVVKLLSSTQGKGVVLAETTKAAQSLVDAFRGLDANFLVQQFIPEAAGSDLRCFVVGNKVVGAMKRTGAEGDFRSNLHQGGTAKAVRITKEERETAKRAAKELGLAVAGVDMLQSATGPKVLEVNSSPGLEGIERATGKDLAAIIIEHLEHHVKPLSRYRESQMTPQI</sequence>
<accession>A0AAP2G3C1</accession>
<dbReference type="InterPro" id="IPR004666">
    <property type="entry name" value="Rp_bS6_RimK/Lys_biosynth_LsyX"/>
</dbReference>
<dbReference type="InterPro" id="IPR013815">
    <property type="entry name" value="ATP_grasp_subdomain_1"/>
</dbReference>
<comment type="similarity">
    <text evidence="10">In the C-terminal section; belongs to the RimK family.</text>
</comment>
<protein>
    <recommendedName>
        <fullName evidence="11">Probable alpha-L-glutamate ligase</fullName>
    </recommendedName>
</protein>
<keyword evidence="8" id="KW-0648">Protein biosynthesis</keyword>
<dbReference type="SUPFAM" id="SSF50630">
    <property type="entry name" value="Acid proteases"/>
    <property type="match status" value="1"/>
</dbReference>
<dbReference type="PANTHER" id="PTHR21621">
    <property type="entry name" value="RIBOSOMAL PROTEIN S6 MODIFICATION PROTEIN"/>
    <property type="match status" value="1"/>
</dbReference>
<organism evidence="14 15">
    <name type="scientific">Harenicola maris</name>
    <dbReference type="NCBI Taxonomy" id="2841044"/>
    <lineage>
        <taxon>Bacteria</taxon>
        <taxon>Pseudomonadati</taxon>
        <taxon>Pseudomonadota</taxon>
        <taxon>Alphaproteobacteria</taxon>
        <taxon>Rhodobacterales</taxon>
        <taxon>Paracoccaceae</taxon>
        <taxon>Harenicola</taxon>
    </lineage>
</organism>
<dbReference type="Gene3D" id="3.30.470.20">
    <property type="entry name" value="ATP-grasp fold, B domain"/>
    <property type="match status" value="1"/>
</dbReference>
<dbReference type="Gene3D" id="3.40.50.20">
    <property type="match status" value="1"/>
</dbReference>
<dbReference type="GO" id="GO:0005737">
    <property type="term" value="C:cytoplasm"/>
    <property type="evidence" value="ECO:0007669"/>
    <property type="project" value="TreeGrafter"/>
</dbReference>
<dbReference type="GO" id="GO:0005524">
    <property type="term" value="F:ATP binding"/>
    <property type="evidence" value="ECO:0007669"/>
    <property type="project" value="UniProtKB-UniRule"/>
</dbReference>
<evidence type="ECO:0000256" key="8">
    <source>
        <dbReference type="ARBA" id="ARBA00022917"/>
    </source>
</evidence>
<dbReference type="InterPro" id="IPR008503">
    <property type="entry name" value="Asp_endopeptidase"/>
</dbReference>
<evidence type="ECO:0000256" key="6">
    <source>
        <dbReference type="ARBA" id="ARBA00022840"/>
    </source>
</evidence>
<dbReference type="AlphaFoldDB" id="A0AAP2G3C1"/>
<evidence type="ECO:0000256" key="11">
    <source>
        <dbReference type="ARBA" id="ARBA00072141"/>
    </source>
</evidence>
<dbReference type="EMBL" id="JADQAZ010000001">
    <property type="protein sequence ID" value="MBT0957010.1"/>
    <property type="molecule type" value="Genomic_DNA"/>
</dbReference>
<evidence type="ECO:0000256" key="9">
    <source>
        <dbReference type="ARBA" id="ARBA00023211"/>
    </source>
</evidence>
<feature type="domain" description="ATP-grasp" evidence="13">
    <location>
        <begin position="264"/>
        <end position="447"/>
    </location>
</feature>
<evidence type="ECO:0000256" key="12">
    <source>
        <dbReference type="PROSITE-ProRule" id="PRU00409"/>
    </source>
</evidence>
<dbReference type="SUPFAM" id="SSF56059">
    <property type="entry name" value="Glutathione synthetase ATP-binding domain-like"/>
    <property type="match status" value="1"/>
</dbReference>
<dbReference type="PANTHER" id="PTHR21621:SF7">
    <property type="entry name" value="RIBOSOMAL PROTEIN BS6--L-GLUTAMATE LIGASE"/>
    <property type="match status" value="1"/>
</dbReference>
<dbReference type="PROSITE" id="PS50975">
    <property type="entry name" value="ATP_GRASP"/>
    <property type="match status" value="1"/>
</dbReference>
<keyword evidence="14" id="KW-0689">Ribosomal protein</keyword>
<proteinExistence type="inferred from homology"/>
<dbReference type="Gene3D" id="3.30.1490.20">
    <property type="entry name" value="ATP-grasp fold, A domain"/>
    <property type="match status" value="1"/>
</dbReference>
<evidence type="ECO:0000256" key="1">
    <source>
        <dbReference type="ARBA" id="ARBA00001936"/>
    </source>
</evidence>
<dbReference type="GO" id="GO:0009432">
    <property type="term" value="P:SOS response"/>
    <property type="evidence" value="ECO:0007669"/>
    <property type="project" value="TreeGrafter"/>
</dbReference>
<gene>
    <name evidence="14" type="primary">rimK</name>
    <name evidence="14" type="ORF">IV417_06415</name>
</gene>
<keyword evidence="15" id="KW-1185">Reference proteome</keyword>
<reference evidence="14 15" key="1">
    <citation type="journal article" date="2021" name="Arch. Microbiol.">
        <title>Harenicola maris gen. nov., sp. nov. isolated from the Sea of Japan shallow sediments.</title>
        <authorList>
            <person name="Romanenko L.A."/>
            <person name="Kurilenko V.V."/>
            <person name="Chernysheva N.Y."/>
            <person name="Tekutyeva L.A."/>
            <person name="Velansky P.V."/>
            <person name="Svetashev V.I."/>
            <person name="Isaeva M.P."/>
        </authorList>
    </citation>
    <scope>NUCLEOTIDE SEQUENCE [LARGE SCALE GENOMIC DNA]</scope>
    <source>
        <strain evidence="14 15">KMM 3653</strain>
    </source>
</reference>
<dbReference type="Pfam" id="PF05618">
    <property type="entry name" value="Zn_protease"/>
    <property type="match status" value="1"/>
</dbReference>
<evidence type="ECO:0000256" key="2">
    <source>
        <dbReference type="ARBA" id="ARBA00001946"/>
    </source>
</evidence>
<dbReference type="InterPro" id="IPR013651">
    <property type="entry name" value="ATP-grasp_RimK-type"/>
</dbReference>
<keyword evidence="5 12" id="KW-0547">Nucleotide-binding</keyword>
<dbReference type="GO" id="GO:0018169">
    <property type="term" value="F:ribosomal S6-glutamic acid ligase activity"/>
    <property type="evidence" value="ECO:0007669"/>
    <property type="project" value="TreeGrafter"/>
</dbReference>
<comment type="cofactor">
    <cofactor evidence="2">
        <name>Mg(2+)</name>
        <dbReference type="ChEBI" id="CHEBI:18420"/>
    </cofactor>
</comment>
<dbReference type="FunFam" id="3.30.1490.20:FF:000005">
    <property type="entry name" value="Probable alpha-L-glutamate ligase 1"/>
    <property type="match status" value="1"/>
</dbReference>
<keyword evidence="6 12" id="KW-0067">ATP-binding</keyword>
<name>A0AAP2G3C1_9RHOB</name>
<dbReference type="Gene3D" id="2.40.70.10">
    <property type="entry name" value="Acid Proteases"/>
    <property type="match status" value="1"/>
</dbReference>
<dbReference type="NCBIfam" id="TIGR00768">
    <property type="entry name" value="rimK_fam"/>
    <property type="match status" value="1"/>
</dbReference>
<evidence type="ECO:0000256" key="7">
    <source>
        <dbReference type="ARBA" id="ARBA00022842"/>
    </source>
</evidence>
<dbReference type="NCBIfam" id="NF007764">
    <property type="entry name" value="PRK10446.1"/>
    <property type="match status" value="1"/>
</dbReference>
<evidence type="ECO:0000313" key="15">
    <source>
        <dbReference type="Proteomes" id="UP001315686"/>
    </source>
</evidence>
<evidence type="ECO:0000256" key="5">
    <source>
        <dbReference type="ARBA" id="ARBA00022741"/>
    </source>
</evidence>
<dbReference type="GO" id="GO:0005840">
    <property type="term" value="C:ribosome"/>
    <property type="evidence" value="ECO:0007669"/>
    <property type="project" value="UniProtKB-KW"/>
</dbReference>
<dbReference type="InterPro" id="IPR041107">
    <property type="entry name" value="Rimk_N"/>
</dbReference>